<gene>
    <name evidence="2" type="ORF">ACFO3O_14990</name>
</gene>
<evidence type="ECO:0008006" key="4">
    <source>
        <dbReference type="Google" id="ProtNLM"/>
    </source>
</evidence>
<sequence length="70" mass="7655">MRIAIPTFIVLAALLLIYNITQINFEAPLQGESTVALIGVIGSTCAIVLLLILLVSRKIAKKEKEHKRAL</sequence>
<keyword evidence="1" id="KW-1133">Transmembrane helix</keyword>
<proteinExistence type="predicted"/>
<evidence type="ECO:0000313" key="3">
    <source>
        <dbReference type="Proteomes" id="UP001596043"/>
    </source>
</evidence>
<comment type="caution">
    <text evidence="2">The sequence shown here is derived from an EMBL/GenBank/DDBJ whole genome shotgun (WGS) entry which is preliminary data.</text>
</comment>
<name>A0ABV9HYG5_9FLAO</name>
<feature type="transmembrane region" description="Helical" evidence="1">
    <location>
        <begin position="35"/>
        <end position="55"/>
    </location>
</feature>
<keyword evidence="1" id="KW-0812">Transmembrane</keyword>
<reference evidence="3" key="1">
    <citation type="journal article" date="2019" name="Int. J. Syst. Evol. Microbiol.">
        <title>The Global Catalogue of Microorganisms (GCM) 10K type strain sequencing project: providing services to taxonomists for standard genome sequencing and annotation.</title>
        <authorList>
            <consortium name="The Broad Institute Genomics Platform"/>
            <consortium name="The Broad Institute Genome Sequencing Center for Infectious Disease"/>
            <person name="Wu L."/>
            <person name="Ma J."/>
        </authorList>
    </citation>
    <scope>NUCLEOTIDE SEQUENCE [LARGE SCALE GENOMIC DNA]</scope>
    <source>
        <strain evidence="3">YJ-61-S</strain>
    </source>
</reference>
<evidence type="ECO:0000313" key="2">
    <source>
        <dbReference type="EMBL" id="MFC4635216.1"/>
    </source>
</evidence>
<dbReference type="Proteomes" id="UP001596043">
    <property type="component" value="Unassembled WGS sequence"/>
</dbReference>
<dbReference type="EMBL" id="JBHSFV010000009">
    <property type="protein sequence ID" value="MFC4635216.1"/>
    <property type="molecule type" value="Genomic_DNA"/>
</dbReference>
<dbReference type="RefSeq" id="WP_379980218.1">
    <property type="nucleotide sequence ID" value="NZ_JBHSFV010000009.1"/>
</dbReference>
<accession>A0ABV9HYG5</accession>
<keyword evidence="3" id="KW-1185">Reference proteome</keyword>
<keyword evidence="1" id="KW-0472">Membrane</keyword>
<organism evidence="2 3">
    <name type="scientific">Dokdonia ponticola</name>
    <dbReference type="NCBI Taxonomy" id="2041041"/>
    <lineage>
        <taxon>Bacteria</taxon>
        <taxon>Pseudomonadati</taxon>
        <taxon>Bacteroidota</taxon>
        <taxon>Flavobacteriia</taxon>
        <taxon>Flavobacteriales</taxon>
        <taxon>Flavobacteriaceae</taxon>
        <taxon>Dokdonia</taxon>
    </lineage>
</organism>
<evidence type="ECO:0000256" key="1">
    <source>
        <dbReference type="SAM" id="Phobius"/>
    </source>
</evidence>
<protein>
    <recommendedName>
        <fullName evidence="4">DUF1049 domain-containing protein</fullName>
    </recommendedName>
</protein>